<dbReference type="PANTHER" id="PTHR46288">
    <property type="entry name" value="PHORBOL-ESTER/DAG-TYPE DOMAIN-CONTAINING PROTEIN"/>
    <property type="match status" value="1"/>
</dbReference>
<dbReference type="Pfam" id="PF03107">
    <property type="entry name" value="C1_2"/>
    <property type="match status" value="2"/>
</dbReference>
<gene>
    <name evidence="3" type="ORF">DCAR_013540</name>
    <name evidence="4" type="ORF">DCAR_0417488</name>
</gene>
<organism evidence="3">
    <name type="scientific">Daucus carota subsp. sativus</name>
    <name type="common">Carrot</name>
    <dbReference type="NCBI Taxonomy" id="79200"/>
    <lineage>
        <taxon>Eukaryota</taxon>
        <taxon>Viridiplantae</taxon>
        <taxon>Streptophyta</taxon>
        <taxon>Embryophyta</taxon>
        <taxon>Tracheophyta</taxon>
        <taxon>Spermatophyta</taxon>
        <taxon>Magnoliopsida</taxon>
        <taxon>eudicotyledons</taxon>
        <taxon>Gunneridae</taxon>
        <taxon>Pentapetalae</taxon>
        <taxon>asterids</taxon>
        <taxon>campanulids</taxon>
        <taxon>Apiales</taxon>
        <taxon>Apiaceae</taxon>
        <taxon>Apioideae</taxon>
        <taxon>Scandiceae</taxon>
        <taxon>Daucinae</taxon>
        <taxon>Daucus</taxon>
        <taxon>Daucus sect. Daucus</taxon>
    </lineage>
</organism>
<dbReference type="Proteomes" id="UP000077755">
    <property type="component" value="Chromosome 4"/>
</dbReference>
<feature type="domain" description="DC1" evidence="2">
    <location>
        <begin position="120"/>
        <end position="168"/>
    </location>
</feature>
<evidence type="ECO:0000259" key="2">
    <source>
        <dbReference type="Pfam" id="PF03107"/>
    </source>
</evidence>
<dbReference type="EMBL" id="CP093346">
    <property type="protein sequence ID" value="WOG98147.1"/>
    <property type="molecule type" value="Genomic_DNA"/>
</dbReference>
<dbReference type="KEGG" id="dcr:108217443"/>
<reference evidence="3" key="1">
    <citation type="journal article" date="2016" name="Nat. Genet.">
        <title>A high-quality carrot genome assembly provides new insights into carotenoid accumulation and asterid genome evolution.</title>
        <authorList>
            <person name="Iorizzo M."/>
            <person name="Ellison S."/>
            <person name="Senalik D."/>
            <person name="Zeng P."/>
            <person name="Satapoomin P."/>
            <person name="Huang J."/>
            <person name="Bowman M."/>
            <person name="Iovene M."/>
            <person name="Sanseverino W."/>
            <person name="Cavagnaro P."/>
            <person name="Yildiz M."/>
            <person name="Macko-Podgorni A."/>
            <person name="Moranska E."/>
            <person name="Grzebelus E."/>
            <person name="Grzebelus D."/>
            <person name="Ashrafi H."/>
            <person name="Zheng Z."/>
            <person name="Cheng S."/>
            <person name="Spooner D."/>
            <person name="Van Deynze A."/>
            <person name="Simon P."/>
        </authorList>
    </citation>
    <scope>NUCLEOTIDE SEQUENCE [LARGE SCALE GENOMIC DNA]</scope>
    <source>
        <tissue evidence="3">Leaf</tissue>
    </source>
</reference>
<dbReference type="OMA" id="SHLRCAI"/>
<dbReference type="Gramene" id="KZM99098">
    <property type="protein sequence ID" value="KZM99098"/>
    <property type="gene ID" value="DCAR_013540"/>
</dbReference>
<keyword evidence="5" id="KW-1185">Reference proteome</keyword>
<keyword evidence="1" id="KW-0677">Repeat</keyword>
<dbReference type="SUPFAM" id="SSF57889">
    <property type="entry name" value="Cysteine-rich domain"/>
    <property type="match status" value="1"/>
</dbReference>
<dbReference type="AlphaFoldDB" id="A0A165YI88"/>
<accession>A0A165YI88</accession>
<dbReference type="EMBL" id="LNRQ01000004">
    <property type="protein sequence ID" value="KZM99098.1"/>
    <property type="molecule type" value="Genomic_DNA"/>
</dbReference>
<dbReference type="STRING" id="79200.A0A165YI88"/>
<name>A0A165YI88_DAUCS</name>
<sequence>MEYKHFSHHHKLKVHQITEGQTIRCSGCERLCQSTHVVGCSQCNFFLHTLCYSAERYVKKHSSDPQHPLVLIPKPTYCSGSFICNKCGETGSSFSYCCTLCEIDLHLHCAFLPLKASHNLHQHELQLTKYSEGQGQDEFCKVCSKLLSAKYSFYSCHACQFDAHIYCVVNEVKPLEGDHDASSASGTSSNTLTAEEMAVELYNLQLQMEMTNAFAQMIASFKPII</sequence>
<reference evidence="4" key="2">
    <citation type="submission" date="2022-03" db="EMBL/GenBank/DDBJ databases">
        <title>Draft title - Genomic analysis of global carrot germplasm unveils the trajectory of domestication and the origin of high carotenoid orange carrot.</title>
        <authorList>
            <person name="Iorizzo M."/>
            <person name="Ellison S."/>
            <person name="Senalik D."/>
            <person name="Macko-Podgorni A."/>
            <person name="Grzebelus D."/>
            <person name="Bostan H."/>
            <person name="Rolling W."/>
            <person name="Curaba J."/>
            <person name="Simon P."/>
        </authorList>
    </citation>
    <scope>NUCLEOTIDE SEQUENCE</scope>
    <source>
        <tissue evidence="4">Leaf</tissue>
    </source>
</reference>
<proteinExistence type="predicted"/>
<evidence type="ECO:0000313" key="4">
    <source>
        <dbReference type="EMBL" id="WOG98147.1"/>
    </source>
</evidence>
<dbReference type="PANTHER" id="PTHR46288:SF68">
    <property type="entry name" value="DC1 DOMAIN-CONTAINING PROTEIN"/>
    <property type="match status" value="1"/>
</dbReference>
<protein>
    <recommendedName>
        <fullName evidence="2">DC1 domain-containing protein</fullName>
    </recommendedName>
</protein>
<feature type="domain" description="DC1" evidence="2">
    <location>
        <begin position="65"/>
        <end position="110"/>
    </location>
</feature>
<evidence type="ECO:0000256" key="1">
    <source>
        <dbReference type="ARBA" id="ARBA00022737"/>
    </source>
</evidence>
<dbReference type="InterPro" id="IPR046349">
    <property type="entry name" value="C1-like_sf"/>
</dbReference>
<evidence type="ECO:0000313" key="3">
    <source>
        <dbReference type="EMBL" id="KZM99098.1"/>
    </source>
</evidence>
<dbReference type="InterPro" id="IPR004146">
    <property type="entry name" value="DC1"/>
</dbReference>
<evidence type="ECO:0000313" key="5">
    <source>
        <dbReference type="Proteomes" id="UP000077755"/>
    </source>
</evidence>
<dbReference type="OrthoDB" id="1036688at2759"/>